<feature type="transmembrane region" description="Helical" evidence="6">
    <location>
        <begin position="328"/>
        <end position="354"/>
    </location>
</feature>
<keyword evidence="4 6" id="KW-1133">Transmembrane helix</keyword>
<feature type="transmembrane region" description="Helical" evidence="6">
    <location>
        <begin position="438"/>
        <end position="454"/>
    </location>
</feature>
<comment type="subcellular location">
    <subcellularLocation>
        <location evidence="1">Cell membrane</location>
        <topology evidence="1">Multi-pass membrane protein</topology>
    </subcellularLocation>
</comment>
<evidence type="ECO:0000313" key="9">
    <source>
        <dbReference type="Proteomes" id="UP001597173"/>
    </source>
</evidence>
<feature type="transmembrane region" description="Helical" evidence="6">
    <location>
        <begin position="82"/>
        <end position="100"/>
    </location>
</feature>
<gene>
    <name evidence="8" type="ORF">ACFQ33_01650</name>
</gene>
<feature type="transmembrane region" description="Helical" evidence="6">
    <location>
        <begin position="414"/>
        <end position="432"/>
    </location>
</feature>
<evidence type="ECO:0000256" key="2">
    <source>
        <dbReference type="ARBA" id="ARBA00022475"/>
    </source>
</evidence>
<evidence type="ECO:0000256" key="4">
    <source>
        <dbReference type="ARBA" id="ARBA00022989"/>
    </source>
</evidence>
<comment type="caution">
    <text evidence="8">The sequence shown here is derived from an EMBL/GenBank/DDBJ whole genome shotgun (WGS) entry which is preliminary data.</text>
</comment>
<keyword evidence="3 6" id="KW-0812">Transmembrane</keyword>
<evidence type="ECO:0000259" key="7">
    <source>
        <dbReference type="Pfam" id="PF03772"/>
    </source>
</evidence>
<dbReference type="NCBIfam" id="TIGR00360">
    <property type="entry name" value="ComEC_N-term"/>
    <property type="match status" value="1"/>
</dbReference>
<feature type="transmembrane region" description="Helical" evidence="6">
    <location>
        <begin position="130"/>
        <end position="149"/>
    </location>
</feature>
<feature type="transmembrane region" description="Helical" evidence="6">
    <location>
        <begin position="106"/>
        <end position="123"/>
    </location>
</feature>
<feature type="domain" description="ComEC/Rec2-related protein" evidence="7">
    <location>
        <begin position="307"/>
        <end position="592"/>
    </location>
</feature>
<feature type="transmembrane region" description="Helical" evidence="6">
    <location>
        <begin position="597"/>
        <end position="614"/>
    </location>
</feature>
<feature type="transmembrane region" description="Helical" evidence="6">
    <location>
        <begin position="540"/>
        <end position="560"/>
    </location>
</feature>
<evidence type="ECO:0000313" key="8">
    <source>
        <dbReference type="EMBL" id="MFD1326604.1"/>
    </source>
</evidence>
<sequence length="863" mass="91811">MPLDMAGAGAMGEGNATKVAIPAAHAARSLQSLQTASQPTAITGGRTVVFAARPGGLRRWFGAPLASGWAAAWQCERDHGSVFLFVPVFIGAGAWCWYALARDPPLAPLLIGLIGCGFTAVALRYRQPLLSVVAHAAFLLLLGMTLSAFESWRVSTVMLDQPVTTTIKGQVLSSEADDRGRMRYRVALLSTDGPTLRRPPGHISLLARSPHVPVPIGSGIVGRARLNPPSGPALPGLNDFAFDAYFAGTGAIGYFYGKPTATELNPSARGETVSAAAIRMVAEWRSAVTQHIRGRIGGDAGAISAALITAEQRGISPETVEALRQSGLAHVLAISGLNMALAAGTFLVGARLLLALVPGAAEQFPVKKIAAVGGLITVTLYIMISGGAVSAIRSWLMIVVMLFAVLFDRTAISLRNVALSALIILAVTPSAVTGPGFQMSYAATLGLVAGYGAWRDWSARRPRWIGDRSRVLSVASALVGGILLSSLIGGVATLVYSIGHFHRIPAYGLAGNLLAMPIISFLVMPMAVIAMLLMPFGLDGIPLAIMGRGVDWIIAMANWVAGWGGEVVTGRLPPLAFTLVAAGGGLVCLFRTRFATIGLLPLVFGVAVVAVRPSDVPPEVLVSKDGRLVALVMPGEAATNRSRPPDFIYDQWRRALRLGTHRSPMFLTDGDAAQWRTATGSGAGTHRSEGLVGLAVPKVRPQGRQRRGMDREVAPDPVAIARARDDMDSAFAVAANDKRFVCRRKEWCAGTAPSGWRVLVLEDPALLGAACDRADLVVISRYIRMETCRSGAKLVSARSLRRTGALEITPRPADRPADWTGRLRYSVRNAVTTHHRPWSRHRLYDWRTNTFFDSENAVSDNGE</sequence>
<feature type="transmembrane region" description="Helical" evidence="6">
    <location>
        <begin position="366"/>
        <end position="384"/>
    </location>
</feature>
<name>A0ABW3YPX2_MYCRA</name>
<feature type="transmembrane region" description="Helical" evidence="6">
    <location>
        <begin position="510"/>
        <end position="533"/>
    </location>
</feature>
<proteinExistence type="predicted"/>
<evidence type="ECO:0000256" key="5">
    <source>
        <dbReference type="ARBA" id="ARBA00023136"/>
    </source>
</evidence>
<dbReference type="PANTHER" id="PTHR30619">
    <property type="entry name" value="DNA INTERNALIZATION/COMPETENCE PROTEIN COMEC/REC2"/>
    <property type="match status" value="1"/>
</dbReference>
<feature type="transmembrane region" description="Helical" evidence="6">
    <location>
        <begin position="474"/>
        <end position="498"/>
    </location>
</feature>
<feature type="transmembrane region" description="Helical" evidence="6">
    <location>
        <begin position="572"/>
        <end position="590"/>
    </location>
</feature>
<evidence type="ECO:0000256" key="6">
    <source>
        <dbReference type="SAM" id="Phobius"/>
    </source>
</evidence>
<accession>A0ABW3YPX2</accession>
<keyword evidence="5 6" id="KW-0472">Membrane</keyword>
<protein>
    <submittedName>
        <fullName evidence="8">ComEC/Rec2 family competence protein</fullName>
    </submittedName>
</protein>
<dbReference type="PANTHER" id="PTHR30619:SF1">
    <property type="entry name" value="RECOMBINATION PROTEIN 2"/>
    <property type="match status" value="1"/>
</dbReference>
<keyword evidence="9" id="KW-1185">Reference proteome</keyword>
<dbReference type="EMBL" id="JBHTNF010000001">
    <property type="protein sequence ID" value="MFD1326604.1"/>
    <property type="molecule type" value="Genomic_DNA"/>
</dbReference>
<evidence type="ECO:0000256" key="1">
    <source>
        <dbReference type="ARBA" id="ARBA00004651"/>
    </source>
</evidence>
<dbReference type="InterPro" id="IPR052159">
    <property type="entry name" value="Competence_DNA_uptake"/>
</dbReference>
<keyword evidence="2" id="KW-1003">Cell membrane</keyword>
<organism evidence="8 9">
    <name type="scientific">Mycoplana ramosa</name>
    <name type="common">Mycoplana bullata</name>
    <dbReference type="NCBI Taxonomy" id="40837"/>
    <lineage>
        <taxon>Bacteria</taxon>
        <taxon>Pseudomonadati</taxon>
        <taxon>Pseudomonadota</taxon>
        <taxon>Alphaproteobacteria</taxon>
        <taxon>Hyphomicrobiales</taxon>
        <taxon>Rhizobiaceae</taxon>
        <taxon>Mycoplana</taxon>
    </lineage>
</organism>
<evidence type="ECO:0000256" key="3">
    <source>
        <dbReference type="ARBA" id="ARBA00022692"/>
    </source>
</evidence>
<dbReference type="InterPro" id="IPR004477">
    <property type="entry name" value="ComEC_N"/>
</dbReference>
<reference evidence="9" key="1">
    <citation type="journal article" date="2019" name="Int. J. Syst. Evol. Microbiol.">
        <title>The Global Catalogue of Microorganisms (GCM) 10K type strain sequencing project: providing services to taxonomists for standard genome sequencing and annotation.</title>
        <authorList>
            <consortium name="The Broad Institute Genomics Platform"/>
            <consortium name="The Broad Institute Genome Sequencing Center for Infectious Disease"/>
            <person name="Wu L."/>
            <person name="Ma J."/>
        </authorList>
    </citation>
    <scope>NUCLEOTIDE SEQUENCE [LARGE SCALE GENOMIC DNA]</scope>
    <source>
        <strain evidence="9">CCUG 55609</strain>
    </source>
</reference>
<dbReference type="Pfam" id="PF03772">
    <property type="entry name" value="Competence"/>
    <property type="match status" value="1"/>
</dbReference>
<dbReference type="Proteomes" id="UP001597173">
    <property type="component" value="Unassembled WGS sequence"/>
</dbReference>